<dbReference type="EMBL" id="KD205091">
    <property type="protein sequence ID" value="EMS52609.1"/>
    <property type="molecule type" value="Genomic_DNA"/>
</dbReference>
<dbReference type="CDD" id="cd00167">
    <property type="entry name" value="SANT"/>
    <property type="match status" value="1"/>
</dbReference>
<dbReference type="STRING" id="4572.M7ZWV8"/>
<protein>
    <submittedName>
        <fullName evidence="4">Protein ALWAYS EARLY 3</fullName>
    </submittedName>
</protein>
<dbReference type="Pfam" id="PF06584">
    <property type="entry name" value="DIRP"/>
    <property type="match status" value="1"/>
</dbReference>
<sequence length="1365" mass="151924">MAAPNYMPVITVGYIISITLLTIDQRNIYLQKKKLSDLGSQWSKDELERFYAAYRKYGKDWRKVAGAVHDRTSDMVEALYNMNRAYLSLPEGTATAAGLIAMMTDHYNILDGSNSDHESNGSPKTSRKPQKRGRAKLQSVSKASDTRYPDLLQSQPASSSYGCLSLLKKKRSGASVSLAGAEVSSNNGAPFTFLEQRKTGLRSETCLDLFVGNKPRAVGKRTPRVPVASMYRDDKIGPSNRQAKPDANNGDEEGALAALALAEVCQRGSPQVSQTSGRSSGQMFLSPGKSIDRKNADSEMGSSKMHGFQVDADYPEGSLGSREAETGDYPKDASYFLNNEGSASGKSKPKVKRSQKRRKKAAHKTDDQFEDDREACSGTEEGCSSRKAKDISDLDVFGSKGSWPSNKSNKRSRQLFFGDELSALDALHTLADISVNILQPSSIAESESSAQFKDGSKDNESDDKPSVPAAVSLFDKKDKPRKTKKIKRQSEIASNEVVTRKKARLSKDHHHDGSTSDVKQDDCKCGVKMEKKKRKSSTLKISKDEKNTLKDSEKTEASAEEGKVSSNKGRHTHVSPVSKQNKSKAQESSPAHADFGKEAMDTVDMTENAITQQSDSASKSKSRRKLGILKALAPESKPAEGADDSCDNVSYPVNNVTELKDKLSHCLSSRFLRRWCMSEWFYSAIDYPWFAKSEFVEYLNHVKLGHVPRLTRVEWGVIRSSLGKPRRLSKQFLQEEREKLSQYRESVRQHYAELQSGVREGLPTDLARPLAVGQRVIACHPKTRELHDGGVLTVDRSRCRVQFDRPELGVEFVMVAVTDPNMVIVDEIVTLQDIDCMPLHPLENFPESLRRQNIVNKYYSSFSEVKFEDRSKEYGGGGAPRFIPNGDAFDSIAQAKTTANEATVAAQQAMYGQPCTLSQIQEREADIRALAELSRALDKKASLCLEFYLMLWDIYSTQEALLVELRHMNEEVSGKQKDGEIIRDLEHFRKQYAMVLVQLRDSNDHVASALLCLRQRNTFHGQPTQSYPNKSMENGGASNRTPDPSSNLFGYINQESGSQVMEIIETSRSKAKTMVDVAVQAMCKVSEGENAFAKIGEALDNLNLRGTGSGSSILGIRRIPPDSGQANSDNSASGRFDPAAATNNISSPRVLPNGSDSEAQFPSELISSCVATILMIQNCTEKQYHPAEVAHILDSALSRLQPCSSQNDTWLGDAPLATQYPSLYRIVQRREALVATVLQSIPLNIQFRRVLVGDRWKAWLHLVRRLMGVQLNPQPDQLWWKLTRSGEFTVKSMYIDILNSSVIPSFKEDWKVKVLFRATALIRMWSLLTPTEARKRLVTGSVRWEMVARDIFNRFGWRSCNRIGD</sequence>
<dbReference type="InterPro" id="IPR001005">
    <property type="entry name" value="SANT/Myb"/>
</dbReference>
<dbReference type="InterPro" id="IPR009057">
    <property type="entry name" value="Homeodomain-like_sf"/>
</dbReference>
<feature type="compositionally biased region" description="Basic residues" evidence="3">
    <location>
        <begin position="125"/>
        <end position="135"/>
    </location>
</feature>
<dbReference type="Gene3D" id="1.20.58.1880">
    <property type="match status" value="1"/>
</dbReference>
<dbReference type="InterPro" id="IPR010561">
    <property type="entry name" value="LIN-9/ALY1"/>
</dbReference>
<dbReference type="eggNOG" id="KOG1019">
    <property type="taxonomic scope" value="Eukaryota"/>
</dbReference>
<feature type="region of interest" description="Disordered" evidence="3">
    <location>
        <begin position="1117"/>
        <end position="1157"/>
    </location>
</feature>
<proteinExistence type="predicted"/>
<dbReference type="InterPro" id="IPR033471">
    <property type="entry name" value="DIRP"/>
</dbReference>
<evidence type="ECO:0000256" key="1">
    <source>
        <dbReference type="ARBA" id="ARBA00004123"/>
    </source>
</evidence>
<evidence type="ECO:0000256" key="2">
    <source>
        <dbReference type="ARBA" id="ARBA00023242"/>
    </source>
</evidence>
<gene>
    <name evidence="4" type="ORF">TRIUR3_06950</name>
</gene>
<dbReference type="GO" id="GO:0003677">
    <property type="term" value="F:DNA binding"/>
    <property type="evidence" value="ECO:0007669"/>
    <property type="project" value="TreeGrafter"/>
</dbReference>
<feature type="compositionally biased region" description="Basic and acidic residues" evidence="3">
    <location>
        <begin position="383"/>
        <end position="392"/>
    </location>
</feature>
<dbReference type="GO" id="GO:0051726">
    <property type="term" value="P:regulation of cell cycle"/>
    <property type="evidence" value="ECO:0007669"/>
    <property type="project" value="TreeGrafter"/>
</dbReference>
<dbReference type="GO" id="GO:0006357">
    <property type="term" value="P:regulation of transcription by RNA polymerase II"/>
    <property type="evidence" value="ECO:0007669"/>
    <property type="project" value="TreeGrafter"/>
</dbReference>
<feature type="region of interest" description="Disordered" evidence="3">
    <location>
        <begin position="231"/>
        <end position="251"/>
    </location>
</feature>
<feature type="compositionally biased region" description="Polar residues" evidence="3">
    <location>
        <begin position="268"/>
        <end position="283"/>
    </location>
</feature>
<feature type="compositionally biased region" description="Basic and acidic residues" evidence="3">
    <location>
        <begin position="505"/>
        <end position="529"/>
    </location>
</feature>
<accession>M7ZWV8</accession>
<organism evidence="4">
    <name type="scientific">Triticum urartu</name>
    <name type="common">Red wild einkorn</name>
    <name type="synonym">Crithodium urartu</name>
    <dbReference type="NCBI Taxonomy" id="4572"/>
    <lineage>
        <taxon>Eukaryota</taxon>
        <taxon>Viridiplantae</taxon>
        <taxon>Streptophyta</taxon>
        <taxon>Embryophyta</taxon>
        <taxon>Tracheophyta</taxon>
        <taxon>Spermatophyta</taxon>
        <taxon>Magnoliopsida</taxon>
        <taxon>Liliopsida</taxon>
        <taxon>Poales</taxon>
        <taxon>Poaceae</taxon>
        <taxon>BOP clade</taxon>
        <taxon>Pooideae</taxon>
        <taxon>Triticodae</taxon>
        <taxon>Triticeae</taxon>
        <taxon>Triticinae</taxon>
        <taxon>Triticum</taxon>
    </lineage>
</organism>
<feature type="region of interest" description="Disordered" evidence="3">
    <location>
        <begin position="268"/>
        <end position="412"/>
    </location>
</feature>
<dbReference type="PANTHER" id="PTHR21689">
    <property type="entry name" value="LIN-9"/>
    <property type="match status" value="1"/>
</dbReference>
<dbReference type="SUPFAM" id="SSF46689">
    <property type="entry name" value="Homeodomain-like"/>
    <property type="match status" value="1"/>
</dbReference>
<comment type="subcellular location">
    <subcellularLocation>
        <location evidence="1">Nucleus</location>
    </subcellularLocation>
</comment>
<name>M7ZWV8_TRIUA</name>
<keyword evidence="2" id="KW-0539">Nucleus</keyword>
<feature type="compositionally biased region" description="Polar residues" evidence="3">
    <location>
        <begin position="1124"/>
        <end position="1133"/>
    </location>
</feature>
<dbReference type="SMART" id="SM01135">
    <property type="entry name" value="DIRP"/>
    <property type="match status" value="1"/>
</dbReference>
<feature type="region of interest" description="Disordered" evidence="3">
    <location>
        <begin position="111"/>
        <end position="153"/>
    </location>
</feature>
<dbReference type="GO" id="GO:0017053">
    <property type="term" value="C:transcription repressor complex"/>
    <property type="evidence" value="ECO:0007669"/>
    <property type="project" value="InterPro"/>
</dbReference>
<dbReference type="GO" id="GO:0006351">
    <property type="term" value="P:DNA-templated transcription"/>
    <property type="evidence" value="ECO:0007669"/>
    <property type="project" value="InterPro"/>
</dbReference>
<feature type="compositionally biased region" description="Basic and acidic residues" evidence="3">
    <location>
        <begin position="322"/>
        <end position="331"/>
    </location>
</feature>
<evidence type="ECO:0000313" key="4">
    <source>
        <dbReference type="EMBL" id="EMS52609.1"/>
    </source>
</evidence>
<dbReference type="Pfam" id="PF00249">
    <property type="entry name" value="Myb_DNA-binding"/>
    <property type="match status" value="1"/>
</dbReference>
<feature type="compositionally biased region" description="Basic residues" evidence="3">
    <location>
        <begin position="347"/>
        <end position="362"/>
    </location>
</feature>
<feature type="compositionally biased region" description="Polar residues" evidence="3">
    <location>
        <begin position="440"/>
        <end position="451"/>
    </location>
</feature>
<dbReference type="PANTHER" id="PTHR21689:SF2">
    <property type="entry name" value="PROTEIN LIN-9 HOMOLOG"/>
    <property type="match status" value="1"/>
</dbReference>
<evidence type="ECO:0000256" key="3">
    <source>
        <dbReference type="SAM" id="MobiDB-lite"/>
    </source>
</evidence>
<feature type="compositionally biased region" description="Polar residues" evidence="3">
    <location>
        <begin position="336"/>
        <end position="345"/>
    </location>
</feature>
<feature type="compositionally biased region" description="Basic and acidic residues" evidence="3">
    <location>
        <begin position="541"/>
        <end position="563"/>
    </location>
</feature>
<reference evidence="4" key="1">
    <citation type="journal article" date="2013" name="Nature">
        <title>Draft genome of the wheat A-genome progenitor Triticum urartu.</title>
        <authorList>
            <person name="Ling H.Q."/>
            <person name="Zhao S."/>
            <person name="Liu D."/>
            <person name="Wang J."/>
            <person name="Sun H."/>
            <person name="Zhang C."/>
            <person name="Fan H."/>
            <person name="Li D."/>
            <person name="Dong L."/>
            <person name="Tao Y."/>
            <person name="Gao C."/>
            <person name="Wu H."/>
            <person name="Li Y."/>
            <person name="Cui Y."/>
            <person name="Guo X."/>
            <person name="Zheng S."/>
            <person name="Wang B."/>
            <person name="Yu K."/>
            <person name="Liang Q."/>
            <person name="Yang W."/>
            <person name="Lou X."/>
            <person name="Chen J."/>
            <person name="Feng M."/>
            <person name="Jian J."/>
            <person name="Zhang X."/>
            <person name="Luo G."/>
            <person name="Jiang Y."/>
            <person name="Liu J."/>
            <person name="Wang Z."/>
            <person name="Sha Y."/>
            <person name="Zhang B."/>
            <person name="Wu H."/>
            <person name="Tang D."/>
            <person name="Shen Q."/>
            <person name="Xue P."/>
            <person name="Zou S."/>
            <person name="Wang X."/>
            <person name="Liu X."/>
            <person name="Wang F."/>
            <person name="Yang Y."/>
            <person name="An X."/>
            <person name="Dong Z."/>
            <person name="Zhang K."/>
            <person name="Zhang X."/>
            <person name="Luo M.C."/>
            <person name="Dvorak J."/>
            <person name="Tong Y."/>
            <person name="Wang J."/>
            <person name="Yang H."/>
            <person name="Li Z."/>
            <person name="Wang D."/>
            <person name="Zhang A."/>
            <person name="Wang J."/>
        </authorList>
    </citation>
    <scope>NUCLEOTIDE SEQUENCE</scope>
</reference>
<dbReference type="OMA" id="DARCEPS"/>
<feature type="compositionally biased region" description="Basic and acidic residues" evidence="3">
    <location>
        <begin position="454"/>
        <end position="465"/>
    </location>
</feature>
<feature type="region of interest" description="Disordered" evidence="3">
    <location>
        <begin position="1021"/>
        <end position="1045"/>
    </location>
</feature>
<dbReference type="GO" id="GO:0005654">
    <property type="term" value="C:nucleoplasm"/>
    <property type="evidence" value="ECO:0007669"/>
    <property type="project" value="TreeGrafter"/>
</dbReference>
<feature type="region of interest" description="Disordered" evidence="3">
    <location>
        <begin position="440"/>
        <end position="592"/>
    </location>
</feature>